<gene>
    <name evidence="12" type="ORF">HPP92_025815</name>
    <name evidence="11" type="ORF">HPP92_026109</name>
</gene>
<comment type="similarity">
    <text evidence="7">Belongs to the WD repeat UTP18 family.</text>
</comment>
<evidence type="ECO:0000256" key="10">
    <source>
        <dbReference type="SAM" id="MobiDB-lite"/>
    </source>
</evidence>
<evidence type="ECO:0000256" key="6">
    <source>
        <dbReference type="ARBA" id="ARBA00023242"/>
    </source>
</evidence>
<dbReference type="GO" id="GO:0006364">
    <property type="term" value="P:rRNA processing"/>
    <property type="evidence" value="ECO:0007669"/>
    <property type="project" value="UniProtKB-KW"/>
</dbReference>
<accession>A0A835U8B5</accession>
<dbReference type="FunFam" id="2.130.10.10:FF:000121">
    <property type="entry name" value="U3 small nucleolar RNA-associated protein 18 homolog"/>
    <property type="match status" value="1"/>
</dbReference>
<name>A0A835U8B5_VANPL</name>
<proteinExistence type="inferred from homology"/>
<dbReference type="InterPro" id="IPR036322">
    <property type="entry name" value="WD40_repeat_dom_sf"/>
</dbReference>
<dbReference type="EMBL" id="JADCNM010000023">
    <property type="protein sequence ID" value="KAG0452175.1"/>
    <property type="molecule type" value="Genomic_DNA"/>
</dbReference>
<feature type="repeat" description="WD" evidence="9">
    <location>
        <begin position="392"/>
        <end position="424"/>
    </location>
</feature>
<dbReference type="GO" id="GO:0032040">
    <property type="term" value="C:small-subunit processome"/>
    <property type="evidence" value="ECO:0007669"/>
    <property type="project" value="TreeGrafter"/>
</dbReference>
<feature type="compositionally biased region" description="Basic and acidic residues" evidence="10">
    <location>
        <begin position="48"/>
        <end position="65"/>
    </location>
</feature>
<comment type="caution">
    <text evidence="11">The sequence shown here is derived from an EMBL/GenBank/DDBJ whole genome shotgun (WGS) entry which is preliminary data.</text>
</comment>
<dbReference type="Gene3D" id="2.130.10.10">
    <property type="entry name" value="YVTN repeat-like/Quinoprotein amine dehydrogenase"/>
    <property type="match status" value="1"/>
</dbReference>
<dbReference type="InterPro" id="IPR015943">
    <property type="entry name" value="WD40/YVTN_repeat-like_dom_sf"/>
</dbReference>
<dbReference type="PANTHER" id="PTHR18359">
    <property type="entry name" value="WD-REPEAT PROTEIN-RELATED"/>
    <property type="match status" value="1"/>
</dbReference>
<evidence type="ECO:0000256" key="2">
    <source>
        <dbReference type="ARBA" id="ARBA00022552"/>
    </source>
</evidence>
<comment type="subcellular location">
    <subcellularLocation>
        <location evidence="1">Nucleus</location>
        <location evidence="1">Nucleolus</location>
    </subcellularLocation>
</comment>
<evidence type="ECO:0000313" key="13">
    <source>
        <dbReference type="Proteomes" id="UP000636800"/>
    </source>
</evidence>
<dbReference type="InterPro" id="IPR001680">
    <property type="entry name" value="WD40_rpt"/>
</dbReference>
<keyword evidence="5" id="KW-0677">Repeat</keyword>
<dbReference type="Proteomes" id="UP000639772">
    <property type="component" value="Unassembled WGS sequence"/>
</dbReference>
<feature type="region of interest" description="Disordered" evidence="10">
    <location>
        <begin position="1"/>
        <end position="65"/>
    </location>
</feature>
<keyword evidence="13" id="KW-1185">Reference proteome</keyword>
<protein>
    <recommendedName>
        <fullName evidence="8">U3 small nucleolar RNA-associated protein 18 homolog</fullName>
    </recommendedName>
</protein>
<dbReference type="OrthoDB" id="1935146at2759"/>
<evidence type="ECO:0000313" key="11">
    <source>
        <dbReference type="EMBL" id="KAG0452138.1"/>
    </source>
</evidence>
<evidence type="ECO:0000256" key="8">
    <source>
        <dbReference type="ARBA" id="ARBA00074442"/>
    </source>
</evidence>
<evidence type="ECO:0000256" key="7">
    <source>
        <dbReference type="ARBA" id="ARBA00025767"/>
    </source>
</evidence>
<evidence type="ECO:0000256" key="4">
    <source>
        <dbReference type="ARBA" id="ARBA00022574"/>
    </source>
</evidence>
<keyword evidence="6" id="KW-0539">Nucleus</keyword>
<keyword evidence="2" id="KW-0698">rRNA processing</keyword>
<evidence type="ECO:0000256" key="5">
    <source>
        <dbReference type="ARBA" id="ARBA00022737"/>
    </source>
</evidence>
<dbReference type="GO" id="GO:0034388">
    <property type="term" value="C:Pwp2p-containing subcomplex of 90S preribosome"/>
    <property type="evidence" value="ECO:0007669"/>
    <property type="project" value="TreeGrafter"/>
</dbReference>
<evidence type="ECO:0000313" key="12">
    <source>
        <dbReference type="EMBL" id="KAG0452175.1"/>
    </source>
</evidence>
<evidence type="ECO:0000256" key="3">
    <source>
        <dbReference type="ARBA" id="ARBA00022553"/>
    </source>
</evidence>
<dbReference type="SMART" id="SM00320">
    <property type="entry name" value="WD40"/>
    <property type="match status" value="5"/>
</dbReference>
<dbReference type="EMBL" id="JADCNL010000023">
    <property type="protein sequence ID" value="KAG0452138.1"/>
    <property type="molecule type" value="Genomic_DNA"/>
</dbReference>
<evidence type="ECO:0000256" key="1">
    <source>
        <dbReference type="ARBA" id="ARBA00004604"/>
    </source>
</evidence>
<dbReference type="SUPFAM" id="SSF50978">
    <property type="entry name" value="WD40 repeat-like"/>
    <property type="match status" value="1"/>
</dbReference>
<dbReference type="AlphaFoldDB" id="A0A835U8B5"/>
<evidence type="ECO:0000256" key="9">
    <source>
        <dbReference type="PROSITE-ProRule" id="PRU00221"/>
    </source>
</evidence>
<dbReference type="Proteomes" id="UP000636800">
    <property type="component" value="Unassembled WGS sequence"/>
</dbReference>
<dbReference type="InterPro" id="IPR045161">
    <property type="entry name" value="Utp18"/>
</dbReference>
<sequence length="558" mass="62313">MSLLSYGVFPKEVPIKDDEDPSSPEGSPVITEKKSPSTKKNTSKKRRRGDEKPGKASRMEQEEKEMKKLESFLFGNLYSPVEFGKEIGSHEPQNEGAILYGFDRSPVDEVEAYEEDMTNLFGGQSKEERKPVWVDEEEERTEVDLLAVSRLRKLRKEDGEKVISGVDYVSRLRAQHAKMNPRTEWAEIKQEGTGLGALGEDSDDESGITSAHGFGDFDGVDVLRSNHELVEKNNVKLLPGLLEYTRMMDANSEEPSNGPINSVEFHRNGQLLLTAGLDKRLRFFQVDGKRNTMVQSIFVEDCPMRKASFLPDGSQVILSGRRKFFYVFDLIKAAVDKVGPLTGREEKSLELFEVSPDSNTIAFVGNEGYILLVSSKTKDLIGSVKMNGTARSLAFADDGRQLLSSGGDGHIYHWDLRTRRCIHKGVDEGCLASTVLCTSHDSRMFAAGSSSGIVNIYKREDFLGGKKKPLKTVENLTTSVHFMKFNHDAQILAICSHMKKDSLKLIHIPSFNVFSNWPPRYGLRYPRCLDYSPGGGFMAIGNAAGKVLLYKLNHYNSA</sequence>
<keyword evidence="4 9" id="KW-0853">WD repeat</keyword>
<keyword evidence="3" id="KW-0597">Phosphoprotein</keyword>
<dbReference type="PROSITE" id="PS50082">
    <property type="entry name" value="WD_REPEATS_2"/>
    <property type="match status" value="1"/>
</dbReference>
<dbReference type="Pfam" id="PF00400">
    <property type="entry name" value="WD40"/>
    <property type="match status" value="2"/>
</dbReference>
<reference evidence="13 14" key="1">
    <citation type="journal article" date="2020" name="Nat. Food">
        <title>A phased Vanilla planifolia genome enables genetic improvement of flavour and production.</title>
        <authorList>
            <person name="Hasing T."/>
            <person name="Tang H."/>
            <person name="Brym M."/>
            <person name="Khazi F."/>
            <person name="Huang T."/>
            <person name="Chambers A.H."/>
        </authorList>
    </citation>
    <scope>NUCLEOTIDE SEQUENCE [LARGE SCALE GENOMIC DNA]</scope>
    <source>
        <tissue evidence="11">Leaf</tissue>
    </source>
</reference>
<evidence type="ECO:0000313" key="14">
    <source>
        <dbReference type="Proteomes" id="UP000639772"/>
    </source>
</evidence>
<dbReference type="PANTHER" id="PTHR18359:SF0">
    <property type="entry name" value="U3 SMALL NUCLEOLAR RNA-ASSOCIATED PROTEIN 18 HOMOLOG"/>
    <property type="match status" value="1"/>
</dbReference>
<organism evidence="11 13">
    <name type="scientific">Vanilla planifolia</name>
    <name type="common">Vanilla</name>
    <dbReference type="NCBI Taxonomy" id="51239"/>
    <lineage>
        <taxon>Eukaryota</taxon>
        <taxon>Viridiplantae</taxon>
        <taxon>Streptophyta</taxon>
        <taxon>Embryophyta</taxon>
        <taxon>Tracheophyta</taxon>
        <taxon>Spermatophyta</taxon>
        <taxon>Magnoliopsida</taxon>
        <taxon>Liliopsida</taxon>
        <taxon>Asparagales</taxon>
        <taxon>Orchidaceae</taxon>
        <taxon>Vanilloideae</taxon>
        <taxon>Vanilleae</taxon>
        <taxon>Vanilla</taxon>
    </lineage>
</organism>